<accession>A0A0N1HZ86</accession>
<gene>
    <name evidence="2" type="ORF">ABL78_8387</name>
</gene>
<dbReference type="PANTHER" id="PTHR19446">
    <property type="entry name" value="REVERSE TRANSCRIPTASES"/>
    <property type="match status" value="1"/>
</dbReference>
<name>A0A0N1HZ86_LEPSE</name>
<feature type="chain" id="PRO_5005873663" description="Secreted protein" evidence="1">
    <location>
        <begin position="18"/>
        <end position="307"/>
    </location>
</feature>
<feature type="signal peptide" evidence="1">
    <location>
        <begin position="1"/>
        <end position="17"/>
    </location>
</feature>
<organism evidence="2 3">
    <name type="scientific">Leptomonas seymouri</name>
    <dbReference type="NCBI Taxonomy" id="5684"/>
    <lineage>
        <taxon>Eukaryota</taxon>
        <taxon>Discoba</taxon>
        <taxon>Euglenozoa</taxon>
        <taxon>Kinetoplastea</taxon>
        <taxon>Metakinetoplastina</taxon>
        <taxon>Trypanosomatida</taxon>
        <taxon>Trypanosomatidae</taxon>
        <taxon>Leishmaniinae</taxon>
        <taxon>Leptomonas</taxon>
    </lineage>
</organism>
<reference evidence="2 3" key="1">
    <citation type="journal article" date="2015" name="PLoS Pathog.">
        <title>Leptomonas seymouri: Adaptations to the Dixenous Life Cycle Analyzed by Genome Sequencing, Transcriptome Profiling and Co-infection with Leishmania donovani.</title>
        <authorList>
            <person name="Kraeva N."/>
            <person name="Butenko A."/>
            <person name="Hlavacova J."/>
            <person name="Kostygov A."/>
            <person name="Myskova J."/>
            <person name="Grybchuk D."/>
            <person name="Lestinova T."/>
            <person name="Votypka J."/>
            <person name="Volf P."/>
            <person name="Opperdoes F."/>
            <person name="Flegontov P."/>
            <person name="Lukes J."/>
            <person name="Yurchenko V."/>
        </authorList>
    </citation>
    <scope>NUCLEOTIDE SEQUENCE [LARGE SCALE GENOMIC DNA]</scope>
    <source>
        <strain evidence="2 3">ATCC 30220</strain>
    </source>
</reference>
<proteinExistence type="predicted"/>
<dbReference type="EMBL" id="LJSK01000695">
    <property type="protein sequence ID" value="KPI82602.1"/>
    <property type="molecule type" value="Genomic_DNA"/>
</dbReference>
<evidence type="ECO:0000313" key="3">
    <source>
        <dbReference type="Proteomes" id="UP000038009"/>
    </source>
</evidence>
<evidence type="ECO:0000313" key="2">
    <source>
        <dbReference type="EMBL" id="KPI82602.1"/>
    </source>
</evidence>
<evidence type="ECO:0008006" key="4">
    <source>
        <dbReference type="Google" id="ProtNLM"/>
    </source>
</evidence>
<evidence type="ECO:0000256" key="1">
    <source>
        <dbReference type="SAM" id="SignalP"/>
    </source>
</evidence>
<protein>
    <recommendedName>
        <fullName evidence="4">Secreted protein</fullName>
    </recommendedName>
</protein>
<sequence>MPTLGLLLLFLSYPSVCRHTAATDFSPLFSIFASRQTRHMRSSFSFFSRRYRATAHWRQTDWGEGADSLLSGAEWDAATARLEDSRAAGPDGVFNEVLHHRPREVRVHLLTLINWMWLTHHVPQQWKNAHAAPLPEPGKPPGQPSSYRPIRLASCVSKLMQRMALARLLHVWHPHICQDACRRGCTAEMELARVTDTVEHNRGVYYRVMLPTRSTAGFQVHYRAMRTPVILVAASRAFGTRNLSTLVKGLQSLPGSLLKHWLRYFLVHRGARVKLGNRMSEQHALCSGVPQAPCLDRNGSPRTPRLF</sequence>
<comment type="caution">
    <text evidence="2">The sequence shown here is derived from an EMBL/GenBank/DDBJ whole genome shotgun (WGS) entry which is preliminary data.</text>
</comment>
<dbReference type="Proteomes" id="UP000038009">
    <property type="component" value="Unassembled WGS sequence"/>
</dbReference>
<dbReference type="VEuPathDB" id="TriTrypDB:Lsey_0696_0010"/>
<dbReference type="OMA" id="WERIIET"/>
<keyword evidence="3" id="KW-1185">Reference proteome</keyword>
<dbReference type="AlphaFoldDB" id="A0A0N1HZ86"/>
<dbReference type="OrthoDB" id="278055at2759"/>
<keyword evidence="1" id="KW-0732">Signal</keyword>